<protein>
    <recommendedName>
        <fullName evidence="8">Putative NAD(P)H nitroreductase</fullName>
        <ecNumber evidence="8">1.-.-.-</ecNumber>
    </recommendedName>
</protein>
<evidence type="ECO:0000256" key="2">
    <source>
        <dbReference type="ARBA" id="ARBA00007118"/>
    </source>
</evidence>
<dbReference type="SUPFAM" id="SSF55469">
    <property type="entry name" value="FMN-dependent nitroreductase-like"/>
    <property type="match status" value="1"/>
</dbReference>
<evidence type="ECO:0000313" key="10">
    <source>
        <dbReference type="EMBL" id="MBN7769271.1"/>
    </source>
</evidence>
<evidence type="ECO:0000256" key="1">
    <source>
        <dbReference type="ARBA" id="ARBA00001917"/>
    </source>
</evidence>
<dbReference type="EC" id="1.-.-.-" evidence="8"/>
<comment type="cofactor">
    <cofactor evidence="1 8">
        <name>FMN</name>
        <dbReference type="ChEBI" id="CHEBI:58210"/>
    </cofactor>
</comment>
<dbReference type="Pfam" id="PF00881">
    <property type="entry name" value="Nitroreductase"/>
    <property type="match status" value="1"/>
</dbReference>
<dbReference type="PANTHER" id="PTHR43821:SF1">
    <property type="entry name" value="NAD(P)H NITROREDUCTASE YDJA-RELATED"/>
    <property type="match status" value="1"/>
</dbReference>
<dbReference type="InterPro" id="IPR029479">
    <property type="entry name" value="Nitroreductase"/>
</dbReference>
<gene>
    <name evidence="10" type="ORF">JYP53_05055</name>
</gene>
<keyword evidence="6 8" id="KW-0560">Oxidoreductase</keyword>
<dbReference type="CDD" id="cd02135">
    <property type="entry name" value="YdjA-like"/>
    <property type="match status" value="1"/>
</dbReference>
<organism evidence="10 11">
    <name type="scientific">Marinobacter daepoensis</name>
    <dbReference type="NCBI Taxonomy" id="262077"/>
    <lineage>
        <taxon>Bacteria</taxon>
        <taxon>Pseudomonadati</taxon>
        <taxon>Pseudomonadota</taxon>
        <taxon>Gammaproteobacteria</taxon>
        <taxon>Pseudomonadales</taxon>
        <taxon>Marinobacteraceae</taxon>
        <taxon>Marinobacter</taxon>
    </lineage>
</organism>
<dbReference type="PIRSF" id="PIRSF000232">
    <property type="entry name" value="YdjA"/>
    <property type="match status" value="1"/>
</dbReference>
<evidence type="ECO:0000256" key="7">
    <source>
        <dbReference type="ARBA" id="ARBA00023027"/>
    </source>
</evidence>
<evidence type="ECO:0000313" key="11">
    <source>
        <dbReference type="Proteomes" id="UP000664344"/>
    </source>
</evidence>
<comment type="similarity">
    <text evidence="2 8">Belongs to the nitroreductase family.</text>
</comment>
<dbReference type="Proteomes" id="UP000664344">
    <property type="component" value="Unassembled WGS sequence"/>
</dbReference>
<keyword evidence="3 8" id="KW-0285">Flavoprotein</keyword>
<proteinExistence type="inferred from homology"/>
<dbReference type="Gene3D" id="3.40.109.10">
    <property type="entry name" value="NADH Oxidase"/>
    <property type="match status" value="1"/>
</dbReference>
<dbReference type="InterPro" id="IPR000415">
    <property type="entry name" value="Nitroreductase-like"/>
</dbReference>
<evidence type="ECO:0000256" key="4">
    <source>
        <dbReference type="ARBA" id="ARBA00022643"/>
    </source>
</evidence>
<keyword evidence="4 8" id="KW-0288">FMN</keyword>
<sequence length="193" mass="20992">MSSITRFILDRASEPRLEQPAPPVAVVDQAFQCASRAPDHALLRPWRYLVVEGGGLAALGKLFAACCPPEASEKEQERARNAPLRAPMVIVGVASPRPHPKVPEAEQVMSAAVGMSFISLALNEAGFGTMWRTGPVAYHSSLHEGLGLEPGESVVGFLYTGTVASKKPQVPRPEPRDYVARWEAPDRIMPWQE</sequence>
<feature type="domain" description="Nitroreductase" evidence="9">
    <location>
        <begin position="19"/>
        <end position="161"/>
    </location>
</feature>
<evidence type="ECO:0000256" key="5">
    <source>
        <dbReference type="ARBA" id="ARBA00022857"/>
    </source>
</evidence>
<evidence type="ECO:0000256" key="6">
    <source>
        <dbReference type="ARBA" id="ARBA00023002"/>
    </source>
</evidence>
<dbReference type="EMBL" id="JAFKDB010000008">
    <property type="protein sequence ID" value="MBN7769271.1"/>
    <property type="molecule type" value="Genomic_DNA"/>
</dbReference>
<keyword evidence="11" id="KW-1185">Reference proteome</keyword>
<dbReference type="InterPro" id="IPR052530">
    <property type="entry name" value="NAD(P)H_nitroreductase"/>
</dbReference>
<dbReference type="InterPro" id="IPR026021">
    <property type="entry name" value="YdjA-like"/>
</dbReference>
<evidence type="ECO:0000259" key="9">
    <source>
        <dbReference type="Pfam" id="PF00881"/>
    </source>
</evidence>
<accession>A0ABS3BCE1</accession>
<keyword evidence="7 8" id="KW-0520">NAD</keyword>
<name>A0ABS3BCE1_9GAMM</name>
<dbReference type="PANTHER" id="PTHR43821">
    <property type="entry name" value="NAD(P)H NITROREDUCTASE YDJA-RELATED"/>
    <property type="match status" value="1"/>
</dbReference>
<evidence type="ECO:0000256" key="3">
    <source>
        <dbReference type="ARBA" id="ARBA00022630"/>
    </source>
</evidence>
<evidence type="ECO:0000256" key="8">
    <source>
        <dbReference type="PIRNR" id="PIRNR000232"/>
    </source>
</evidence>
<dbReference type="RefSeq" id="WP_206556896.1">
    <property type="nucleotide sequence ID" value="NZ_JAFKDB010000008.1"/>
</dbReference>
<keyword evidence="5 8" id="KW-0521">NADP</keyword>
<comment type="caution">
    <text evidence="10">The sequence shown here is derived from an EMBL/GenBank/DDBJ whole genome shotgun (WGS) entry which is preliminary data.</text>
</comment>
<reference evidence="10 11" key="1">
    <citation type="submission" date="2021-02" db="EMBL/GenBank/DDBJ databases">
        <title>PHA producing bacteria isolated from coastal sediment in Guangdong, Shenzhen.</title>
        <authorList>
            <person name="Zheng W."/>
            <person name="Yu S."/>
            <person name="Huang Y."/>
        </authorList>
    </citation>
    <scope>NUCLEOTIDE SEQUENCE [LARGE SCALE GENOMIC DNA]</scope>
    <source>
        <strain evidence="10 11">TN21-5</strain>
    </source>
</reference>